<reference evidence="13 14" key="1">
    <citation type="journal article" date="2015" name="Genome Announc.">
        <title>Complete genome sequence of the human gut symbiont Roseburia hominis.</title>
        <authorList>
            <person name="Travis A.J."/>
            <person name="Kelly D."/>
            <person name="Flint H.J."/>
            <person name="Aminov R.I."/>
        </authorList>
    </citation>
    <scope>NUCLEOTIDE SEQUENCE [LARGE SCALE GENOMIC DNA]</scope>
    <source>
        <strain evidence="14">DSM 16839 / JCM 17582 / NCIMB 14029 / A2-183</strain>
    </source>
</reference>
<comment type="catalytic activity">
    <reaction evidence="1">
        <text>UDP-alpha-D-glucose = UDP-alpha-D-galactose</text>
        <dbReference type="Rhea" id="RHEA:22168"/>
        <dbReference type="ChEBI" id="CHEBI:58885"/>
        <dbReference type="ChEBI" id="CHEBI:66914"/>
        <dbReference type="EC" id="5.1.3.2"/>
    </reaction>
</comment>
<dbReference type="STRING" id="585394.RHOM_05150"/>
<dbReference type="InterPro" id="IPR001509">
    <property type="entry name" value="Epimerase_deHydtase"/>
</dbReference>
<dbReference type="Gene3D" id="3.40.50.720">
    <property type="entry name" value="NAD(P)-binding Rossmann-like Domain"/>
    <property type="match status" value="1"/>
</dbReference>
<keyword evidence="8" id="KW-0299">Galactose metabolism</keyword>
<dbReference type="eggNOG" id="COG0451">
    <property type="taxonomic scope" value="Bacteria"/>
</dbReference>
<keyword evidence="14" id="KW-1185">Reference proteome</keyword>
<evidence type="ECO:0000256" key="5">
    <source>
        <dbReference type="ARBA" id="ARBA00013189"/>
    </source>
</evidence>
<name>G2T180_ROSHA</name>
<proteinExistence type="inferred from homology"/>
<keyword evidence="9" id="KW-0413">Isomerase</keyword>
<evidence type="ECO:0000256" key="9">
    <source>
        <dbReference type="ARBA" id="ARBA00023235"/>
    </source>
</evidence>
<dbReference type="EMBL" id="CP003040">
    <property type="protein sequence ID" value="AEN96149.1"/>
    <property type="molecule type" value="Genomic_DNA"/>
</dbReference>
<feature type="domain" description="NAD-dependent epimerase/dehydratase" evidence="12">
    <location>
        <begin position="7"/>
        <end position="203"/>
    </location>
</feature>
<evidence type="ECO:0000256" key="3">
    <source>
        <dbReference type="ARBA" id="ARBA00004947"/>
    </source>
</evidence>
<evidence type="ECO:0000256" key="7">
    <source>
        <dbReference type="ARBA" id="ARBA00023027"/>
    </source>
</evidence>
<dbReference type="PANTHER" id="PTHR43725">
    <property type="entry name" value="UDP-GLUCOSE 4-EPIMERASE"/>
    <property type="match status" value="1"/>
</dbReference>
<keyword evidence="8" id="KW-0119">Carbohydrate metabolism</keyword>
<comment type="cofactor">
    <cofactor evidence="2">
        <name>NAD(+)</name>
        <dbReference type="ChEBI" id="CHEBI:57540"/>
    </cofactor>
</comment>
<dbReference type="AlphaFoldDB" id="G2T180"/>
<accession>G2T180</accession>
<evidence type="ECO:0000256" key="11">
    <source>
        <dbReference type="ARBA" id="ARBA00033067"/>
    </source>
</evidence>
<dbReference type="EC" id="5.1.3.2" evidence="5"/>
<evidence type="ECO:0000256" key="10">
    <source>
        <dbReference type="ARBA" id="ARBA00031367"/>
    </source>
</evidence>
<evidence type="ECO:0000256" key="6">
    <source>
        <dbReference type="ARBA" id="ARBA00018569"/>
    </source>
</evidence>
<dbReference type="SUPFAM" id="SSF51735">
    <property type="entry name" value="NAD(P)-binding Rossmann-fold domains"/>
    <property type="match status" value="1"/>
</dbReference>
<dbReference type="KEGG" id="rho:RHOM_05150"/>
<dbReference type="GO" id="GO:0006012">
    <property type="term" value="P:galactose metabolic process"/>
    <property type="evidence" value="ECO:0007669"/>
    <property type="project" value="UniProtKB-KW"/>
</dbReference>
<dbReference type="PANTHER" id="PTHR43725:SF47">
    <property type="entry name" value="UDP-GLUCOSE 4-EPIMERASE"/>
    <property type="match status" value="1"/>
</dbReference>
<organism evidence="13 14">
    <name type="scientific">Roseburia hominis (strain DSM 16839 / JCM 17582 / NCIMB 14029 / A2-183)</name>
    <dbReference type="NCBI Taxonomy" id="585394"/>
    <lineage>
        <taxon>Bacteria</taxon>
        <taxon>Bacillati</taxon>
        <taxon>Bacillota</taxon>
        <taxon>Clostridia</taxon>
        <taxon>Lachnospirales</taxon>
        <taxon>Lachnospiraceae</taxon>
        <taxon>Roseburia</taxon>
    </lineage>
</organism>
<dbReference type="InterPro" id="IPR036291">
    <property type="entry name" value="NAD(P)-bd_dom_sf"/>
</dbReference>
<dbReference type="HOGENOM" id="CLU_061176_1_0_9"/>
<evidence type="ECO:0000256" key="4">
    <source>
        <dbReference type="ARBA" id="ARBA00007637"/>
    </source>
</evidence>
<evidence type="ECO:0000313" key="14">
    <source>
        <dbReference type="Proteomes" id="UP000008178"/>
    </source>
</evidence>
<sequence length="296" mass="34249">MEKRMNILVLGGTGFFGKHLVWELLHRGHEVTIATRGRTPDDFGDRVRRLIVDRTDVRQMEQVFAHKYYDVFYDDLAYCAGDVRTVLEAVPCRRYVMVSSASVYDLHFQTVETDYEPEHDRLVWYTDYSGSYDVLKKSAECALVQQYPMKNAAFVRFPYVIGRDDYTDRLYFYVEHVVRQKPMYIDNMDAQMSFISVDDAGRLLAHLGGDEIQGAVNGASRGTISPREILTYVYRRTGKEAFLDETGDPAPYNGTPGYSINTERAGRTGFVFSNLKDWIYELLDFYIERAAEEMRK</sequence>
<evidence type="ECO:0000259" key="12">
    <source>
        <dbReference type="Pfam" id="PF01370"/>
    </source>
</evidence>
<comment type="pathway">
    <text evidence="3">Carbohydrate metabolism; galactose metabolism.</text>
</comment>
<comment type="similarity">
    <text evidence="4">Belongs to the NAD(P)-dependent epimerase/dehydratase family.</text>
</comment>
<gene>
    <name evidence="13" type="ordered locus">RHOM_05150</name>
</gene>
<keyword evidence="7" id="KW-0520">NAD</keyword>
<evidence type="ECO:0000313" key="13">
    <source>
        <dbReference type="EMBL" id="AEN96149.1"/>
    </source>
</evidence>
<protein>
    <recommendedName>
        <fullName evidence="6">UDP-glucose 4-epimerase</fullName>
        <ecNumber evidence="5">5.1.3.2</ecNumber>
    </recommendedName>
    <alternativeName>
        <fullName evidence="11">Galactowaldenase</fullName>
    </alternativeName>
    <alternativeName>
        <fullName evidence="10">UDP-galactose 4-epimerase</fullName>
    </alternativeName>
</protein>
<dbReference type="Pfam" id="PF01370">
    <property type="entry name" value="Epimerase"/>
    <property type="match status" value="1"/>
</dbReference>
<dbReference type="GO" id="GO:0003978">
    <property type="term" value="F:UDP-glucose 4-epimerase activity"/>
    <property type="evidence" value="ECO:0007669"/>
    <property type="project" value="UniProtKB-EC"/>
</dbReference>
<evidence type="ECO:0000256" key="8">
    <source>
        <dbReference type="ARBA" id="ARBA00023144"/>
    </source>
</evidence>
<evidence type="ECO:0000256" key="2">
    <source>
        <dbReference type="ARBA" id="ARBA00001911"/>
    </source>
</evidence>
<dbReference type="Proteomes" id="UP000008178">
    <property type="component" value="Chromosome"/>
</dbReference>
<evidence type="ECO:0000256" key="1">
    <source>
        <dbReference type="ARBA" id="ARBA00000083"/>
    </source>
</evidence>
<dbReference type="GO" id="GO:0005829">
    <property type="term" value="C:cytosol"/>
    <property type="evidence" value="ECO:0007669"/>
    <property type="project" value="TreeGrafter"/>
</dbReference>